<feature type="domain" description="Reverse transcriptase RNase H-like" evidence="8">
    <location>
        <begin position="269"/>
        <end position="318"/>
    </location>
</feature>
<dbReference type="GO" id="GO:0016787">
    <property type="term" value="F:hydrolase activity"/>
    <property type="evidence" value="ECO:0007669"/>
    <property type="project" value="UniProtKB-KW"/>
</dbReference>
<dbReference type="SUPFAM" id="SSF56672">
    <property type="entry name" value="DNA/RNA polymerases"/>
    <property type="match status" value="1"/>
</dbReference>
<reference evidence="9 10" key="1">
    <citation type="journal article" date="2018" name="PLoS Genet.">
        <title>Population sequencing reveals clonal diversity and ancestral inbreeding in the grapevine cultivar Chardonnay.</title>
        <authorList>
            <person name="Roach M.J."/>
            <person name="Johnson D.L."/>
            <person name="Bohlmann J."/>
            <person name="van Vuuren H.J."/>
            <person name="Jones S.J."/>
            <person name="Pretorius I.S."/>
            <person name="Schmidt S.A."/>
            <person name="Borneman A.R."/>
        </authorList>
    </citation>
    <scope>NUCLEOTIDE SEQUENCE [LARGE SCALE GENOMIC DNA]</scope>
    <source>
        <strain evidence="10">cv. Chardonnay</strain>
        <tissue evidence="9">Leaf</tissue>
    </source>
</reference>
<evidence type="ECO:0000313" key="9">
    <source>
        <dbReference type="EMBL" id="RVW69810.1"/>
    </source>
</evidence>
<evidence type="ECO:0000256" key="2">
    <source>
        <dbReference type="ARBA" id="ARBA00022695"/>
    </source>
</evidence>
<dbReference type="EMBL" id="QGNW01000482">
    <property type="protein sequence ID" value="RVW69810.1"/>
    <property type="molecule type" value="Genomic_DNA"/>
</dbReference>
<dbReference type="InterPro" id="IPR043502">
    <property type="entry name" value="DNA/RNA_pol_sf"/>
</dbReference>
<dbReference type="Gene3D" id="3.30.70.270">
    <property type="match status" value="1"/>
</dbReference>
<keyword evidence="6" id="KW-0695">RNA-directed DNA polymerase</keyword>
<keyword evidence="2" id="KW-0548">Nucleotidyltransferase</keyword>
<protein>
    <recommendedName>
        <fullName evidence="8">Reverse transcriptase RNase H-like domain-containing protein</fullName>
    </recommendedName>
</protein>
<dbReference type="AlphaFoldDB" id="A0A438GCA3"/>
<comment type="caution">
    <text evidence="9">The sequence shown here is derived from an EMBL/GenBank/DDBJ whole genome shotgun (WGS) entry which is preliminary data.</text>
</comment>
<evidence type="ECO:0000256" key="5">
    <source>
        <dbReference type="ARBA" id="ARBA00022801"/>
    </source>
</evidence>
<dbReference type="InterPro" id="IPR041373">
    <property type="entry name" value="RT_RNaseH"/>
</dbReference>
<evidence type="ECO:0000313" key="10">
    <source>
        <dbReference type="Proteomes" id="UP000288805"/>
    </source>
</evidence>
<evidence type="ECO:0000256" key="3">
    <source>
        <dbReference type="ARBA" id="ARBA00022722"/>
    </source>
</evidence>
<feature type="region of interest" description="Disordered" evidence="7">
    <location>
        <begin position="87"/>
        <end position="131"/>
    </location>
</feature>
<keyword evidence="3" id="KW-0540">Nuclease</keyword>
<organism evidence="9 10">
    <name type="scientific">Vitis vinifera</name>
    <name type="common">Grape</name>
    <dbReference type="NCBI Taxonomy" id="29760"/>
    <lineage>
        <taxon>Eukaryota</taxon>
        <taxon>Viridiplantae</taxon>
        <taxon>Streptophyta</taxon>
        <taxon>Embryophyta</taxon>
        <taxon>Tracheophyta</taxon>
        <taxon>Spermatophyta</taxon>
        <taxon>Magnoliopsida</taxon>
        <taxon>eudicotyledons</taxon>
        <taxon>Gunneridae</taxon>
        <taxon>Pentapetalae</taxon>
        <taxon>rosids</taxon>
        <taxon>Vitales</taxon>
        <taxon>Vitaceae</taxon>
        <taxon>Viteae</taxon>
        <taxon>Vitis</taxon>
    </lineage>
</organism>
<evidence type="ECO:0000256" key="7">
    <source>
        <dbReference type="SAM" id="MobiDB-lite"/>
    </source>
</evidence>
<dbReference type="Proteomes" id="UP000288805">
    <property type="component" value="Unassembled WGS sequence"/>
</dbReference>
<dbReference type="PANTHER" id="PTHR35046:SF9">
    <property type="entry name" value="RNA-DIRECTED DNA POLYMERASE"/>
    <property type="match status" value="1"/>
</dbReference>
<keyword evidence="1" id="KW-0808">Transferase</keyword>
<proteinExistence type="predicted"/>
<dbReference type="InterPro" id="IPR043128">
    <property type="entry name" value="Rev_trsase/Diguanyl_cyclase"/>
</dbReference>
<evidence type="ECO:0000256" key="4">
    <source>
        <dbReference type="ARBA" id="ARBA00022759"/>
    </source>
</evidence>
<accession>A0A438GCA3</accession>
<dbReference type="GO" id="GO:0003964">
    <property type="term" value="F:RNA-directed DNA polymerase activity"/>
    <property type="evidence" value="ECO:0007669"/>
    <property type="project" value="UniProtKB-KW"/>
</dbReference>
<gene>
    <name evidence="9" type="ORF">CK203_064260</name>
</gene>
<dbReference type="PANTHER" id="PTHR35046">
    <property type="entry name" value="ZINC KNUCKLE (CCHC-TYPE) FAMILY PROTEIN"/>
    <property type="match status" value="1"/>
</dbReference>
<dbReference type="GO" id="GO:0004519">
    <property type="term" value="F:endonuclease activity"/>
    <property type="evidence" value="ECO:0007669"/>
    <property type="project" value="UniProtKB-KW"/>
</dbReference>
<dbReference type="Pfam" id="PF17917">
    <property type="entry name" value="RT_RNaseH"/>
    <property type="match status" value="1"/>
</dbReference>
<keyword evidence="4" id="KW-0255">Endonuclease</keyword>
<sequence>MSDNKDKNNFGNASEEIDLKFLMEALMGEMRKMLRAKMEQVHEWIDQLENMVHMAIKIENQLKRRGNSTWKNISPGSSWRLNFVKKEEKQATTKPKIEQKQEMISHGNQDNGEIESDDEDDTESMPPLEDVDDEEYVMQGELLVAMRALSSVIIDGGSCTNIASTTMVEKLDEGYKTGRPWKFDQHVKHDGFTNKYSFVINQRTIALVPSSPSRSMKIKKEKLFANLKKCTFCTDKFVFLGFVVSKQEIQVDEEKISAIQDWSSPTSVGTGIGVVLMQGGRPIAYFSEKLRGATLNYPTYDKELYALVRALETWQHYL</sequence>
<evidence type="ECO:0000256" key="1">
    <source>
        <dbReference type="ARBA" id="ARBA00022679"/>
    </source>
</evidence>
<evidence type="ECO:0000259" key="8">
    <source>
        <dbReference type="Pfam" id="PF17917"/>
    </source>
</evidence>
<feature type="compositionally biased region" description="Acidic residues" evidence="7">
    <location>
        <begin position="112"/>
        <end position="131"/>
    </location>
</feature>
<keyword evidence="5" id="KW-0378">Hydrolase</keyword>
<name>A0A438GCA3_VITVI</name>
<feature type="compositionally biased region" description="Basic and acidic residues" evidence="7">
    <location>
        <begin position="87"/>
        <end position="103"/>
    </location>
</feature>
<evidence type="ECO:0000256" key="6">
    <source>
        <dbReference type="ARBA" id="ARBA00022918"/>
    </source>
</evidence>